<organism evidence="1 2">
    <name type="scientific">Dermacentor silvarum</name>
    <name type="common">Tick</name>
    <dbReference type="NCBI Taxonomy" id="543639"/>
    <lineage>
        <taxon>Eukaryota</taxon>
        <taxon>Metazoa</taxon>
        <taxon>Ecdysozoa</taxon>
        <taxon>Arthropoda</taxon>
        <taxon>Chelicerata</taxon>
        <taxon>Arachnida</taxon>
        <taxon>Acari</taxon>
        <taxon>Parasitiformes</taxon>
        <taxon>Ixodida</taxon>
        <taxon>Ixodoidea</taxon>
        <taxon>Ixodidae</taxon>
        <taxon>Rhipicephalinae</taxon>
        <taxon>Dermacentor</taxon>
    </lineage>
</organism>
<accession>A0ACB8DBF5</accession>
<keyword evidence="2" id="KW-1185">Reference proteome</keyword>
<protein>
    <submittedName>
        <fullName evidence="1">Uncharacterized protein</fullName>
    </submittedName>
</protein>
<comment type="caution">
    <text evidence="1">The sequence shown here is derived from an EMBL/GenBank/DDBJ whole genome shotgun (WGS) entry which is preliminary data.</text>
</comment>
<sequence>MKFSDVLGTRVADGGSSPFEKGLREPPPSSAVLTARTEGTNISPTEENRFGNPPKNAGVLVSGASIPVSDQYRYLGVNFHASAVLFDKQDEHVRQASVRAANVLQRRSLWGCNKFILVRELWKAIHVSVLTFANAVICLSAETRQWLERGQHGVGRLGFGCHGRVAVEAIQGDLGWSSFEAREARSKAAYEGRLRLLNNERKFSLFTDPVQEDSERKWLMEVRTRVQEAETSMWQSTIDQKSSLALYTVHKTAISVERLYDNSVGSALLFETRAGALRTKVYRRCFDQSVDDSTVQCRACGDDEENIEHIVLRCDRLCPRQPEGITLPEALGFVEARNGQNTNVHPLSATSITKARLLKWWSGGQ</sequence>
<evidence type="ECO:0000313" key="2">
    <source>
        <dbReference type="Proteomes" id="UP000821865"/>
    </source>
</evidence>
<name>A0ACB8DBF5_DERSI</name>
<dbReference type="Proteomes" id="UP000821865">
    <property type="component" value="Chromosome 2"/>
</dbReference>
<evidence type="ECO:0000313" key="1">
    <source>
        <dbReference type="EMBL" id="KAH7965221.1"/>
    </source>
</evidence>
<gene>
    <name evidence="1" type="ORF">HPB49_004766</name>
</gene>
<reference evidence="1" key="1">
    <citation type="submission" date="2020-05" db="EMBL/GenBank/DDBJ databases">
        <title>Large-scale comparative analyses of tick genomes elucidate their genetic diversity and vector capacities.</title>
        <authorList>
            <person name="Jia N."/>
            <person name="Wang J."/>
            <person name="Shi W."/>
            <person name="Du L."/>
            <person name="Sun Y."/>
            <person name="Zhan W."/>
            <person name="Jiang J."/>
            <person name="Wang Q."/>
            <person name="Zhang B."/>
            <person name="Ji P."/>
            <person name="Sakyi L.B."/>
            <person name="Cui X."/>
            <person name="Yuan T."/>
            <person name="Jiang B."/>
            <person name="Yang W."/>
            <person name="Lam T.T.-Y."/>
            <person name="Chang Q."/>
            <person name="Ding S."/>
            <person name="Wang X."/>
            <person name="Zhu J."/>
            <person name="Ruan X."/>
            <person name="Zhao L."/>
            <person name="Wei J."/>
            <person name="Que T."/>
            <person name="Du C."/>
            <person name="Cheng J."/>
            <person name="Dai P."/>
            <person name="Han X."/>
            <person name="Huang E."/>
            <person name="Gao Y."/>
            <person name="Liu J."/>
            <person name="Shao H."/>
            <person name="Ye R."/>
            <person name="Li L."/>
            <person name="Wei W."/>
            <person name="Wang X."/>
            <person name="Wang C."/>
            <person name="Yang T."/>
            <person name="Huo Q."/>
            <person name="Li W."/>
            <person name="Guo W."/>
            <person name="Chen H."/>
            <person name="Zhou L."/>
            <person name="Ni X."/>
            <person name="Tian J."/>
            <person name="Zhou Y."/>
            <person name="Sheng Y."/>
            <person name="Liu T."/>
            <person name="Pan Y."/>
            <person name="Xia L."/>
            <person name="Li J."/>
            <person name="Zhao F."/>
            <person name="Cao W."/>
        </authorList>
    </citation>
    <scope>NUCLEOTIDE SEQUENCE</scope>
    <source>
        <strain evidence="1">Dsil-2018</strain>
    </source>
</reference>
<dbReference type="EMBL" id="CM023471">
    <property type="protein sequence ID" value="KAH7965221.1"/>
    <property type="molecule type" value="Genomic_DNA"/>
</dbReference>
<proteinExistence type="predicted"/>